<keyword evidence="5" id="KW-1185">Reference proteome</keyword>
<accession>A0A6L7GKX2</accession>
<evidence type="ECO:0000256" key="1">
    <source>
        <dbReference type="SAM" id="Phobius"/>
    </source>
</evidence>
<evidence type="ECO:0000313" key="5">
    <source>
        <dbReference type="Proteomes" id="UP000475545"/>
    </source>
</evidence>
<dbReference type="Proteomes" id="UP000475545">
    <property type="component" value="Unassembled WGS sequence"/>
</dbReference>
<sequence length="240" mass="25200">MHSHPGTRARRPGPLRHLRLLSIFSFVTVAITAFAGVAQAAPTQPGPTTYDIHTTASSFSITVHNGSISTNNGVLAIRNNAGATAFQMPLNYRKEYLQFPIDARTSGNTATLIPSRDVARAIPVNPLEVEQLRMQAAEKVDAPRTKQERDDEALQRFNQELSAGISISSLVGTVLGAIVGGIAGCALGLFAAVIGCPFIIPLGASLGGIVGLALGGGGSLIWSAVNYFNTINSPFVPPRN</sequence>
<keyword evidence="1" id="KW-0472">Membrane</keyword>
<keyword evidence="2" id="KW-0732">Signal</keyword>
<dbReference type="Pfam" id="PF26059">
    <property type="entry name" value="DUF8020"/>
    <property type="match status" value="1"/>
</dbReference>
<proteinExistence type="predicted"/>
<dbReference type="EMBL" id="WMBR01000001">
    <property type="protein sequence ID" value="MXP19881.1"/>
    <property type="molecule type" value="Genomic_DNA"/>
</dbReference>
<evidence type="ECO:0000259" key="3">
    <source>
        <dbReference type="Pfam" id="PF26059"/>
    </source>
</evidence>
<comment type="caution">
    <text evidence="4">The sequence shown here is derived from an EMBL/GenBank/DDBJ whole genome shotgun (WGS) entry which is preliminary data.</text>
</comment>
<name>A0A6L7GKX2_9ACTN</name>
<feature type="domain" description="DUF8020" evidence="3">
    <location>
        <begin position="49"/>
        <end position="115"/>
    </location>
</feature>
<feature type="signal peptide" evidence="2">
    <location>
        <begin position="1"/>
        <end position="40"/>
    </location>
</feature>
<keyword evidence="1" id="KW-1133">Transmembrane helix</keyword>
<gene>
    <name evidence="4" type="ORF">GIY30_00690</name>
</gene>
<keyword evidence="1" id="KW-0812">Transmembrane</keyword>
<feature type="transmembrane region" description="Helical" evidence="1">
    <location>
        <begin position="170"/>
        <end position="194"/>
    </location>
</feature>
<dbReference type="AlphaFoldDB" id="A0A6L7GKX2"/>
<protein>
    <submittedName>
        <fullName evidence="4">Glycine zipper family protein</fullName>
    </submittedName>
</protein>
<evidence type="ECO:0000256" key="2">
    <source>
        <dbReference type="SAM" id="SignalP"/>
    </source>
</evidence>
<feature type="transmembrane region" description="Helical" evidence="1">
    <location>
        <begin position="206"/>
        <end position="225"/>
    </location>
</feature>
<reference evidence="4 5" key="1">
    <citation type="submission" date="2019-11" db="EMBL/GenBank/DDBJ databases">
        <title>Gordonia sp. nov., a novel actinobacterium isolated from mangrove soil in Hainan.</title>
        <authorList>
            <person name="Huang X."/>
            <person name="Xie Y."/>
            <person name="Chu X."/>
            <person name="Xiao K."/>
        </authorList>
    </citation>
    <scope>NUCLEOTIDE SEQUENCE [LARGE SCALE GENOMIC DNA]</scope>
    <source>
        <strain evidence="4 5">HNM0687</strain>
    </source>
</reference>
<feature type="chain" id="PRO_5026893861" evidence="2">
    <location>
        <begin position="41"/>
        <end position="240"/>
    </location>
</feature>
<evidence type="ECO:0000313" key="4">
    <source>
        <dbReference type="EMBL" id="MXP19881.1"/>
    </source>
</evidence>
<organism evidence="4 5">
    <name type="scientific">Gordonia mangrovi</name>
    <dbReference type="NCBI Taxonomy" id="2665643"/>
    <lineage>
        <taxon>Bacteria</taxon>
        <taxon>Bacillati</taxon>
        <taxon>Actinomycetota</taxon>
        <taxon>Actinomycetes</taxon>
        <taxon>Mycobacteriales</taxon>
        <taxon>Gordoniaceae</taxon>
        <taxon>Gordonia</taxon>
    </lineage>
</organism>
<dbReference type="InterPro" id="IPR058333">
    <property type="entry name" value="DUF8020"/>
</dbReference>